<protein>
    <recommendedName>
        <fullName evidence="2">DUF7903 domain-containing protein</fullName>
    </recommendedName>
</protein>
<organism evidence="3 4">
    <name type="scientific">Carex littledalei</name>
    <dbReference type="NCBI Taxonomy" id="544730"/>
    <lineage>
        <taxon>Eukaryota</taxon>
        <taxon>Viridiplantae</taxon>
        <taxon>Streptophyta</taxon>
        <taxon>Embryophyta</taxon>
        <taxon>Tracheophyta</taxon>
        <taxon>Spermatophyta</taxon>
        <taxon>Magnoliopsida</taxon>
        <taxon>Liliopsida</taxon>
        <taxon>Poales</taxon>
        <taxon>Cyperaceae</taxon>
        <taxon>Cyperoideae</taxon>
        <taxon>Cariceae</taxon>
        <taxon>Carex</taxon>
        <taxon>Carex subgen. Euthyceras</taxon>
    </lineage>
</organism>
<dbReference type="PANTHER" id="PTHR35481:SF1">
    <property type="entry name" value="DNA-DIRECTED RNA POLYMERASE SUBUNIT ALPHA"/>
    <property type="match status" value="1"/>
</dbReference>
<evidence type="ECO:0000256" key="1">
    <source>
        <dbReference type="SAM" id="MobiDB-lite"/>
    </source>
</evidence>
<dbReference type="InterPro" id="IPR057225">
    <property type="entry name" value="DUF7903"/>
</dbReference>
<gene>
    <name evidence="3" type="ORF">FCM35_KLT12410</name>
</gene>
<feature type="compositionally biased region" description="Basic residues" evidence="1">
    <location>
        <begin position="1"/>
        <end position="11"/>
    </location>
</feature>
<dbReference type="Proteomes" id="UP000623129">
    <property type="component" value="Unassembled WGS sequence"/>
</dbReference>
<dbReference type="EMBL" id="SWLB01000023">
    <property type="protein sequence ID" value="KAF3323679.1"/>
    <property type="molecule type" value="Genomic_DNA"/>
</dbReference>
<feature type="region of interest" description="Disordered" evidence="1">
    <location>
        <begin position="1"/>
        <end position="41"/>
    </location>
</feature>
<feature type="domain" description="DUF7903" evidence="2">
    <location>
        <begin position="42"/>
        <end position="379"/>
    </location>
</feature>
<dbReference type="Pfam" id="PF25475">
    <property type="entry name" value="DUF7903"/>
    <property type="match status" value="1"/>
</dbReference>
<name>A0A833QJF2_9POAL</name>
<evidence type="ECO:0000259" key="2">
    <source>
        <dbReference type="Pfam" id="PF25475"/>
    </source>
</evidence>
<dbReference type="PANTHER" id="PTHR35481">
    <property type="entry name" value="DNA-DIRECTED RNA POLYMERASE SUBUNIT ALPHA"/>
    <property type="match status" value="1"/>
</dbReference>
<dbReference type="AlphaFoldDB" id="A0A833QJF2"/>
<proteinExistence type="predicted"/>
<evidence type="ECO:0000313" key="4">
    <source>
        <dbReference type="Proteomes" id="UP000623129"/>
    </source>
</evidence>
<keyword evidence="4" id="KW-1185">Reference proteome</keyword>
<reference evidence="3" key="1">
    <citation type="submission" date="2020-01" db="EMBL/GenBank/DDBJ databases">
        <title>Genome sequence of Kobresia littledalei, the first chromosome-level genome in the family Cyperaceae.</title>
        <authorList>
            <person name="Qu G."/>
        </authorList>
    </citation>
    <scope>NUCLEOTIDE SEQUENCE</scope>
    <source>
        <strain evidence="3">C.B.Clarke</strain>
        <tissue evidence="3">Leaf</tissue>
    </source>
</reference>
<dbReference type="OrthoDB" id="2014147at2759"/>
<accession>A0A833QJF2</accession>
<comment type="caution">
    <text evidence="3">The sequence shown here is derived from an EMBL/GenBank/DDBJ whole genome shotgun (WGS) entry which is preliminary data.</text>
</comment>
<evidence type="ECO:0000313" key="3">
    <source>
        <dbReference type="EMBL" id="KAF3323679.1"/>
    </source>
</evidence>
<sequence>MSYVPPHKRPSNRNPTPTPVPSSLNPKPFASPRHRHHQKPRLIPFSPRLISRWYATSTESLALVPYDSEAIERKYGSKPLTVNVTDEAGLVEEEERGVLRGIVEKVARDLIEAGQHAKEESRSGDVKLLVMARVGKVLFRGDRSVCLDSIIKAPTSERGLNKLHACKTFYTTVSEEYIREVEELLVDKCGFKFVRAKERYYIRVLDKRQPDLIISCKCAALHDSGLELYKVEHIPLRHMVTDVSCLSKNFDLRIMLNAKRPVKNLDADVAKGINQLISAAVIDPEVKGGLRWPLGKESAADQFVIMGVWHTEHKILNRDKIRVNMRQADRFDYHSSTGEDANEIWLKLSGLSEQLTEDHLCEGSIVDMIQEVVALIWGNLLSNSTGTVVRKGNNENADIALLAAPSLCQWPSAFRGQRNQSRRSTDRAGSDRFKIPPSDTISNLATILVMVQNQLVMNKIFATEAGGVPGFYGSWMAFGLSDV</sequence>